<sequence>MPVSFFPSAEQADEKAPGTAKKRRRKQNDEIGELGELLPFQGGGGRSLDKLSILRLTTSYIRFQNFMTMSYGENGTHKENVLTNLIDQAMDGFLMVIASDGVILYASENIESFVALSPRDVIGHSLHDLVQSEQDSNTITKNLEPKGNQLNQHRMFYIRLRNAVTPGQVKVSRYNTNLSLQLNGHLKVVRDHSLNITFSKLSPELADDPDFHDKVVPQRPHVLGLIVECRPIEAVPSILELEVPQISFTSTVGLDMKIQSVDTQVTDILGYDPKDLVGSTMKDYFHPSDFARLMPCKMLLQRTGYACSPMFRFMTASGDWSWVQLEGTMRFDKETRKPKHLETVIKIISQSAGTLKYIEQKEFYSHGRTNNSIVSLHPDPYDSFVPEKPVRQSHEPIVAGLQEASVAKQAIAAVLHGRELGLSALPSLLTDVVSSAEEAERLEDENKKRFSKIDFSQFKEGEKIHPMCIMHMLKEMKEDEELAQCAASAPSPAPSSVSQISSVPSEMTPVSAVSDSHIPSPHSVPLFGQQSGPGMAPSPQSSLGFVPSPHSASGLVPSPQSSTGLIPSPHSFMGPIPSPHSASGLVPSPQSVSSMAASPQSAPPSVLYSMYETIASPDSGIDSPTSAGSDSASSFQSHSQIPNTHVSMLPVSQSFVPSPASYQFQPQTTNIPSAFNFTTQQHNNNNNFSFHLSPWLAPFPIRHLKCC</sequence>
<dbReference type="InterPro" id="IPR000014">
    <property type="entry name" value="PAS"/>
</dbReference>
<dbReference type="InterPro" id="IPR011598">
    <property type="entry name" value="bHLH_dom"/>
</dbReference>
<organism evidence="10 11">
    <name type="scientific">Geodia barretti</name>
    <name type="common">Barrett's horny sponge</name>
    <dbReference type="NCBI Taxonomy" id="519541"/>
    <lineage>
        <taxon>Eukaryota</taxon>
        <taxon>Metazoa</taxon>
        <taxon>Porifera</taxon>
        <taxon>Demospongiae</taxon>
        <taxon>Heteroscleromorpha</taxon>
        <taxon>Tetractinellida</taxon>
        <taxon>Astrophorina</taxon>
        <taxon>Geodiidae</taxon>
        <taxon>Geodia</taxon>
    </lineage>
</organism>
<evidence type="ECO:0000256" key="5">
    <source>
        <dbReference type="ARBA" id="ARBA00023163"/>
    </source>
</evidence>
<dbReference type="EMBL" id="CASHTH010002427">
    <property type="protein sequence ID" value="CAI8029692.1"/>
    <property type="molecule type" value="Genomic_DNA"/>
</dbReference>
<evidence type="ECO:0000256" key="7">
    <source>
        <dbReference type="SAM" id="MobiDB-lite"/>
    </source>
</evidence>
<dbReference type="InterPro" id="IPR013655">
    <property type="entry name" value="PAS_fold_3"/>
</dbReference>
<dbReference type="GO" id="GO:0000981">
    <property type="term" value="F:DNA-binding transcription factor activity, RNA polymerase II-specific"/>
    <property type="evidence" value="ECO:0007669"/>
    <property type="project" value="TreeGrafter"/>
</dbReference>
<dbReference type="GO" id="GO:0046983">
    <property type="term" value="F:protein dimerization activity"/>
    <property type="evidence" value="ECO:0007669"/>
    <property type="project" value="InterPro"/>
</dbReference>
<keyword evidence="11" id="KW-1185">Reference proteome</keyword>
<name>A0AA35SID6_GEOBA</name>
<dbReference type="SUPFAM" id="SSF47459">
    <property type="entry name" value="HLH, helix-loop-helix DNA-binding domain"/>
    <property type="match status" value="1"/>
</dbReference>
<evidence type="ECO:0000256" key="6">
    <source>
        <dbReference type="ARBA" id="ARBA00023242"/>
    </source>
</evidence>
<reference evidence="10" key="1">
    <citation type="submission" date="2023-03" db="EMBL/GenBank/DDBJ databases">
        <authorList>
            <person name="Steffen K."/>
            <person name="Cardenas P."/>
        </authorList>
    </citation>
    <scope>NUCLEOTIDE SEQUENCE</scope>
</reference>
<dbReference type="Proteomes" id="UP001174909">
    <property type="component" value="Unassembled WGS sequence"/>
</dbReference>
<evidence type="ECO:0000256" key="4">
    <source>
        <dbReference type="ARBA" id="ARBA00023125"/>
    </source>
</evidence>
<comment type="caution">
    <text evidence="10">The sequence shown here is derived from an EMBL/GenBank/DDBJ whole genome shotgun (WGS) entry which is preliminary data.</text>
</comment>
<dbReference type="SMART" id="SM00353">
    <property type="entry name" value="HLH"/>
    <property type="match status" value="1"/>
</dbReference>
<dbReference type="InterPro" id="IPR035965">
    <property type="entry name" value="PAS-like_dom_sf"/>
</dbReference>
<feature type="compositionally biased region" description="Low complexity" evidence="7">
    <location>
        <begin position="486"/>
        <end position="505"/>
    </location>
</feature>
<feature type="domain" description="BHLH" evidence="9">
    <location>
        <begin position="11"/>
        <end position="64"/>
    </location>
</feature>
<keyword evidence="3" id="KW-0805">Transcription regulation</keyword>
<dbReference type="CDD" id="cd00130">
    <property type="entry name" value="PAS"/>
    <property type="match status" value="2"/>
</dbReference>
<keyword evidence="5" id="KW-0804">Transcription</keyword>
<feature type="compositionally biased region" description="Polar residues" evidence="7">
    <location>
        <begin position="528"/>
        <end position="543"/>
    </location>
</feature>
<dbReference type="SMART" id="SM00091">
    <property type="entry name" value="PAS"/>
    <property type="match status" value="2"/>
</dbReference>
<gene>
    <name evidence="10" type="ORF">GBAR_LOCUS16843</name>
</gene>
<dbReference type="GO" id="GO:0005634">
    <property type="term" value="C:nucleus"/>
    <property type="evidence" value="ECO:0007669"/>
    <property type="project" value="UniProtKB-SubCell"/>
</dbReference>
<keyword evidence="2" id="KW-0677">Repeat</keyword>
<protein>
    <submittedName>
        <fullName evidence="10">Hypoxia-inducible factor 1-alpha</fullName>
    </submittedName>
</protein>
<dbReference type="GO" id="GO:0000977">
    <property type="term" value="F:RNA polymerase II transcription regulatory region sequence-specific DNA binding"/>
    <property type="evidence" value="ECO:0007669"/>
    <property type="project" value="TreeGrafter"/>
</dbReference>
<dbReference type="PROSITE" id="PS50112">
    <property type="entry name" value="PAS"/>
    <property type="match status" value="2"/>
</dbReference>
<evidence type="ECO:0000256" key="3">
    <source>
        <dbReference type="ARBA" id="ARBA00023015"/>
    </source>
</evidence>
<feature type="region of interest" description="Disordered" evidence="7">
    <location>
        <begin position="483"/>
        <end position="599"/>
    </location>
</feature>
<dbReference type="Gene3D" id="3.30.450.20">
    <property type="entry name" value="PAS domain"/>
    <property type="match status" value="2"/>
</dbReference>
<dbReference type="InterPro" id="IPR013767">
    <property type="entry name" value="PAS_fold"/>
</dbReference>
<feature type="region of interest" description="Disordered" evidence="7">
    <location>
        <begin position="618"/>
        <end position="640"/>
    </location>
</feature>
<dbReference type="SUPFAM" id="SSF55785">
    <property type="entry name" value="PYP-like sensor domain (PAS domain)"/>
    <property type="match status" value="2"/>
</dbReference>
<dbReference type="Pfam" id="PF08447">
    <property type="entry name" value="PAS_3"/>
    <property type="match status" value="1"/>
</dbReference>
<feature type="domain" description="PAS" evidence="8">
    <location>
        <begin position="78"/>
        <end position="133"/>
    </location>
</feature>
<evidence type="ECO:0000313" key="10">
    <source>
        <dbReference type="EMBL" id="CAI8029692.1"/>
    </source>
</evidence>
<keyword evidence="6" id="KW-0539">Nucleus</keyword>
<evidence type="ECO:0000259" key="8">
    <source>
        <dbReference type="PROSITE" id="PS50112"/>
    </source>
</evidence>
<evidence type="ECO:0000256" key="2">
    <source>
        <dbReference type="ARBA" id="ARBA00022737"/>
    </source>
</evidence>
<comment type="subcellular location">
    <subcellularLocation>
        <location evidence="1">Nucleus</location>
    </subcellularLocation>
</comment>
<dbReference type="Pfam" id="PF00989">
    <property type="entry name" value="PAS"/>
    <property type="match status" value="1"/>
</dbReference>
<evidence type="ECO:0000256" key="1">
    <source>
        <dbReference type="ARBA" id="ARBA00004123"/>
    </source>
</evidence>
<feature type="region of interest" description="Disordered" evidence="7">
    <location>
        <begin position="1"/>
        <end position="28"/>
    </location>
</feature>
<dbReference type="Pfam" id="PF00010">
    <property type="entry name" value="HLH"/>
    <property type="match status" value="1"/>
</dbReference>
<evidence type="ECO:0000313" key="11">
    <source>
        <dbReference type="Proteomes" id="UP001174909"/>
    </source>
</evidence>
<dbReference type="InterPro" id="IPR036638">
    <property type="entry name" value="HLH_DNA-bd_sf"/>
</dbReference>
<dbReference type="PROSITE" id="PS50888">
    <property type="entry name" value="BHLH"/>
    <property type="match status" value="1"/>
</dbReference>
<dbReference type="PANTHER" id="PTHR23043">
    <property type="entry name" value="HYPOXIA-INDUCIBLE FACTOR 1 ALPHA"/>
    <property type="match status" value="1"/>
</dbReference>
<feature type="compositionally biased region" description="Low complexity" evidence="7">
    <location>
        <begin position="586"/>
        <end position="599"/>
    </location>
</feature>
<feature type="domain" description="PAS" evidence="8">
    <location>
        <begin position="255"/>
        <end position="289"/>
    </location>
</feature>
<dbReference type="CDD" id="cd11391">
    <property type="entry name" value="bHLH_PAS"/>
    <property type="match status" value="1"/>
</dbReference>
<keyword evidence="4" id="KW-0238">DNA-binding</keyword>
<dbReference type="AlphaFoldDB" id="A0AA35SID6"/>
<evidence type="ECO:0000259" key="9">
    <source>
        <dbReference type="PROSITE" id="PS50888"/>
    </source>
</evidence>
<feature type="compositionally biased region" description="Low complexity" evidence="7">
    <location>
        <begin position="623"/>
        <end position="639"/>
    </location>
</feature>
<accession>A0AA35SID6</accession>
<dbReference type="Gene3D" id="4.10.280.10">
    <property type="entry name" value="Helix-loop-helix DNA-binding domain"/>
    <property type="match status" value="1"/>
</dbReference>
<dbReference type="PANTHER" id="PTHR23043:SF17">
    <property type="entry name" value="PROTEIN SIMILAR"/>
    <property type="match status" value="1"/>
</dbReference>
<proteinExistence type="predicted"/>
<dbReference type="NCBIfam" id="TIGR00229">
    <property type="entry name" value="sensory_box"/>
    <property type="match status" value="1"/>
</dbReference>